<evidence type="ECO:0000256" key="1">
    <source>
        <dbReference type="SAM" id="Coils"/>
    </source>
</evidence>
<keyword evidence="2" id="KW-0472">Membrane</keyword>
<dbReference type="GO" id="GO:0001517">
    <property type="term" value="F:N-acetylglucosamine 6-O-sulfotransferase activity"/>
    <property type="evidence" value="ECO:0007669"/>
    <property type="project" value="TreeGrafter"/>
</dbReference>
<dbReference type="KEGG" id="dpo:4817844"/>
<evidence type="ECO:0000313" key="4">
    <source>
        <dbReference type="Proteomes" id="UP000001819"/>
    </source>
</evidence>
<keyword evidence="4" id="KW-1185">Reference proteome</keyword>
<keyword evidence="2" id="KW-0812">Transmembrane</keyword>
<evidence type="ECO:0000313" key="5">
    <source>
        <dbReference type="RefSeq" id="XP_033236383.1"/>
    </source>
</evidence>
<keyword evidence="2" id="KW-1133">Transmembrane helix</keyword>
<dbReference type="RefSeq" id="XP_033236383.1">
    <property type="nucleotide sequence ID" value="XM_033380492.1"/>
</dbReference>
<dbReference type="InterPro" id="IPR000863">
    <property type="entry name" value="Sulfotransferase_dom"/>
</dbReference>
<dbReference type="ExpressionAtlas" id="A0A6I8VZG1">
    <property type="expression patterns" value="baseline"/>
</dbReference>
<dbReference type="PANTHER" id="PTHR10704:SF44">
    <property type="entry name" value="LD35051P-RELATED"/>
    <property type="match status" value="1"/>
</dbReference>
<dbReference type="AlphaFoldDB" id="A0A6I8VZG1"/>
<accession>A0A6I8VZG1</accession>
<dbReference type="SUPFAM" id="SSF52540">
    <property type="entry name" value="P-loop containing nucleoside triphosphate hydrolases"/>
    <property type="match status" value="1"/>
</dbReference>
<dbReference type="FunCoup" id="A0A6I8VZG1">
    <property type="interactions" value="9"/>
</dbReference>
<feature type="domain" description="Sulfotransferase" evidence="3">
    <location>
        <begin position="68"/>
        <end position="286"/>
    </location>
</feature>
<sequence length="364" mass="42405">MVQLSRSTKFTCICFAIYLSYAVFIFLLLPMLMPDPVTLQRSMLAYKTRHLGNLTKYTLETGGEPVRSLLVTFRGSGALKLLDNLSFQPGCYQHYAPLIAYQNRLNAEQRNKEALEEMVALYNCDYNKSAPMLSWGLQSSTFRRFYGVQWKNSLIYPSEVCWDPKVMSDICKIYPFLNMAVYNLRLEYLSTLLEREDLNIKIMLLIRDPRGTMHTRANSAWCANSPDCMPASLCSDMVSDYNTALRLLKQYPQRFGVIRYEDLVHDPEEIMLNVFNFYGLPMKRSKEVSRGVHPRIAHREGDGWEFPWRHANEPAYDWMYKMKIEDVKNIQSVCKQAMNVWGYRIIKDFEGFLPEAFEPLTAQN</sequence>
<dbReference type="GO" id="GO:0006790">
    <property type="term" value="P:sulfur compound metabolic process"/>
    <property type="evidence" value="ECO:0007669"/>
    <property type="project" value="TreeGrafter"/>
</dbReference>
<dbReference type="Pfam" id="PF00685">
    <property type="entry name" value="Sulfotransfer_1"/>
    <property type="match status" value="1"/>
</dbReference>
<evidence type="ECO:0000256" key="2">
    <source>
        <dbReference type="SAM" id="Phobius"/>
    </source>
</evidence>
<feature type="coiled-coil region" evidence="1">
    <location>
        <begin position="98"/>
        <end position="125"/>
    </location>
</feature>
<evidence type="ECO:0000259" key="3">
    <source>
        <dbReference type="Pfam" id="PF00685"/>
    </source>
</evidence>
<gene>
    <name evidence="5" type="primary">LOC4817844</name>
</gene>
<dbReference type="GO" id="GO:0006044">
    <property type="term" value="P:N-acetylglucosamine metabolic process"/>
    <property type="evidence" value="ECO:0007669"/>
    <property type="project" value="TreeGrafter"/>
</dbReference>
<organism evidence="4 5">
    <name type="scientific">Drosophila pseudoobscura pseudoobscura</name>
    <name type="common">Fruit fly</name>
    <dbReference type="NCBI Taxonomy" id="46245"/>
    <lineage>
        <taxon>Eukaryota</taxon>
        <taxon>Metazoa</taxon>
        <taxon>Ecdysozoa</taxon>
        <taxon>Arthropoda</taxon>
        <taxon>Hexapoda</taxon>
        <taxon>Insecta</taxon>
        <taxon>Pterygota</taxon>
        <taxon>Neoptera</taxon>
        <taxon>Endopterygota</taxon>
        <taxon>Diptera</taxon>
        <taxon>Brachycera</taxon>
        <taxon>Muscomorpha</taxon>
        <taxon>Ephydroidea</taxon>
        <taxon>Drosophilidae</taxon>
        <taxon>Drosophila</taxon>
        <taxon>Sophophora</taxon>
    </lineage>
</organism>
<dbReference type="Proteomes" id="UP000001819">
    <property type="component" value="Chromosome 4"/>
</dbReference>
<protein>
    <recommendedName>
        <fullName evidence="3">Sulfotransferase domain-containing protein</fullName>
    </recommendedName>
</protein>
<reference evidence="5" key="1">
    <citation type="submission" date="2025-08" db="UniProtKB">
        <authorList>
            <consortium name="RefSeq"/>
        </authorList>
    </citation>
    <scope>IDENTIFICATION</scope>
    <source>
        <strain evidence="5">MV-25-SWS-2005</strain>
        <tissue evidence="5">Whole body</tissue>
    </source>
</reference>
<dbReference type="InterPro" id="IPR027417">
    <property type="entry name" value="P-loop_NTPase"/>
</dbReference>
<feature type="transmembrane region" description="Helical" evidence="2">
    <location>
        <begin position="12"/>
        <end position="33"/>
    </location>
</feature>
<dbReference type="InParanoid" id="A0A6I8VZG1"/>
<proteinExistence type="predicted"/>
<dbReference type="PANTHER" id="PTHR10704">
    <property type="entry name" value="CARBOHYDRATE SULFOTRANSFERASE"/>
    <property type="match status" value="1"/>
</dbReference>
<dbReference type="Gene3D" id="3.40.50.300">
    <property type="entry name" value="P-loop containing nucleotide triphosphate hydrolases"/>
    <property type="match status" value="1"/>
</dbReference>
<keyword evidence="1" id="KW-0175">Coiled coil</keyword>
<name>A0A6I8VZG1_DROPS</name>
<dbReference type="InterPro" id="IPR051135">
    <property type="entry name" value="Gal/GlcNAc/GalNAc_ST"/>
</dbReference>